<feature type="region of interest" description="Disordered" evidence="1">
    <location>
        <begin position="1"/>
        <end position="38"/>
    </location>
</feature>
<evidence type="ECO:0000313" key="3">
    <source>
        <dbReference type="Proteomes" id="UP000829354"/>
    </source>
</evidence>
<sequence length="79" mass="8670">MLLSRGNREGCKSSSSPATAVTEESQEAHTPFQQQWGGASVRRLRVGRLRACTTAATSSTSNIDATITRRTQYQDRQDP</sequence>
<evidence type="ECO:0000256" key="1">
    <source>
        <dbReference type="SAM" id="MobiDB-lite"/>
    </source>
</evidence>
<feature type="compositionally biased region" description="Low complexity" evidence="1">
    <location>
        <begin position="55"/>
        <end position="68"/>
    </location>
</feature>
<dbReference type="AlphaFoldDB" id="A0AAE9FB70"/>
<name>A0AAE9FB70_CAEBR</name>
<feature type="region of interest" description="Disordered" evidence="1">
    <location>
        <begin position="55"/>
        <end position="79"/>
    </location>
</feature>
<proteinExistence type="predicted"/>
<protein>
    <submittedName>
        <fullName evidence="2">Uncharacterized protein</fullName>
    </submittedName>
</protein>
<dbReference type="EMBL" id="CP092625">
    <property type="protein sequence ID" value="UMM39671.1"/>
    <property type="molecule type" value="Genomic_DNA"/>
</dbReference>
<evidence type="ECO:0000313" key="2">
    <source>
        <dbReference type="EMBL" id="UMM39671.1"/>
    </source>
</evidence>
<organism evidence="2 3">
    <name type="scientific">Caenorhabditis briggsae</name>
    <dbReference type="NCBI Taxonomy" id="6238"/>
    <lineage>
        <taxon>Eukaryota</taxon>
        <taxon>Metazoa</taxon>
        <taxon>Ecdysozoa</taxon>
        <taxon>Nematoda</taxon>
        <taxon>Chromadorea</taxon>
        <taxon>Rhabditida</taxon>
        <taxon>Rhabditina</taxon>
        <taxon>Rhabditomorpha</taxon>
        <taxon>Rhabditoidea</taxon>
        <taxon>Rhabditidae</taxon>
        <taxon>Peloderinae</taxon>
        <taxon>Caenorhabditis</taxon>
    </lineage>
</organism>
<dbReference type="Proteomes" id="UP000829354">
    <property type="component" value="Chromosome X"/>
</dbReference>
<accession>A0AAE9FB70</accession>
<gene>
    <name evidence="2" type="ORF">L5515_016617</name>
</gene>
<feature type="compositionally biased region" description="Polar residues" evidence="1">
    <location>
        <begin position="12"/>
        <end position="23"/>
    </location>
</feature>
<feature type="compositionally biased region" description="Basic and acidic residues" evidence="1">
    <location>
        <begin position="1"/>
        <end position="11"/>
    </location>
</feature>
<keyword evidence="3" id="KW-1185">Reference proteome</keyword>
<reference evidence="2 3" key="1">
    <citation type="submission" date="2022-04" db="EMBL/GenBank/DDBJ databases">
        <title>Chromosome-level reference genomes for two strains of Caenorhabditis briggsae: an improved platform for comparative genomics.</title>
        <authorList>
            <person name="Stevens L."/>
            <person name="Andersen E."/>
        </authorList>
    </citation>
    <scope>NUCLEOTIDE SEQUENCE [LARGE SCALE GENOMIC DNA]</scope>
    <source>
        <strain evidence="2">VX34</strain>
        <tissue evidence="2">Whole-organism</tissue>
    </source>
</reference>